<dbReference type="EMBL" id="VSZI01000001">
    <property type="protein sequence ID" value="TYR20284.1"/>
    <property type="molecule type" value="Genomic_DNA"/>
</dbReference>
<protein>
    <recommendedName>
        <fullName evidence="9">Lipoprotein signal peptidase</fullName>
        <ecNumber evidence="9">3.4.23.36</ecNumber>
    </recommendedName>
    <alternativeName>
        <fullName evidence="9">Prolipoprotein signal peptidase</fullName>
    </alternativeName>
    <alternativeName>
        <fullName evidence="9">Signal peptidase II</fullName>
        <shortName evidence="9">SPase II</shortName>
    </alternativeName>
</protein>
<dbReference type="HAMAP" id="MF_00161">
    <property type="entry name" value="LspA"/>
    <property type="match status" value="1"/>
</dbReference>
<comment type="subcellular location">
    <subcellularLocation>
        <location evidence="9">Cell membrane</location>
        <topology evidence="9">Multi-pass membrane protein</topology>
    </subcellularLocation>
</comment>
<feature type="active site" evidence="9">
    <location>
        <position position="126"/>
    </location>
</feature>
<keyword evidence="3 9" id="KW-0645">Protease</keyword>
<comment type="pathway">
    <text evidence="9">Protein modification; lipoprotein biosynthesis (signal peptide cleavage).</text>
</comment>
<feature type="transmembrane region" description="Helical" evidence="9">
    <location>
        <begin position="67"/>
        <end position="86"/>
    </location>
</feature>
<evidence type="ECO:0000313" key="11">
    <source>
        <dbReference type="EMBL" id="TYR20284.1"/>
    </source>
</evidence>
<evidence type="ECO:0000256" key="8">
    <source>
        <dbReference type="ARBA" id="ARBA00023136"/>
    </source>
</evidence>
<keyword evidence="6 9" id="KW-0378">Hydrolase</keyword>
<feature type="transmembrane region" description="Helical" evidence="9">
    <location>
        <begin position="130"/>
        <end position="157"/>
    </location>
</feature>
<organism evidence="11 12">
    <name type="scientific">Corynebacterium urealyticum</name>
    <dbReference type="NCBI Taxonomy" id="43771"/>
    <lineage>
        <taxon>Bacteria</taxon>
        <taxon>Bacillati</taxon>
        <taxon>Actinomycetota</taxon>
        <taxon>Actinomycetes</taxon>
        <taxon>Mycobacteriales</taxon>
        <taxon>Corynebacteriaceae</taxon>
        <taxon>Corynebacterium</taxon>
    </lineage>
</organism>
<dbReference type="Proteomes" id="UP000324726">
    <property type="component" value="Unassembled WGS sequence"/>
</dbReference>
<name>A0A5D4FWK2_9CORY</name>
<dbReference type="PRINTS" id="PR00781">
    <property type="entry name" value="LIPOSIGPTASE"/>
</dbReference>
<evidence type="ECO:0000256" key="10">
    <source>
        <dbReference type="RuleBase" id="RU004181"/>
    </source>
</evidence>
<dbReference type="PANTHER" id="PTHR33695">
    <property type="entry name" value="LIPOPROTEIN SIGNAL PEPTIDASE"/>
    <property type="match status" value="1"/>
</dbReference>
<feature type="transmembrane region" description="Helical" evidence="9">
    <location>
        <begin position="93"/>
        <end position="110"/>
    </location>
</feature>
<feature type="active site" evidence="9">
    <location>
        <position position="140"/>
    </location>
</feature>
<evidence type="ECO:0000256" key="5">
    <source>
        <dbReference type="ARBA" id="ARBA00022750"/>
    </source>
</evidence>
<dbReference type="GO" id="GO:0006508">
    <property type="term" value="P:proteolysis"/>
    <property type="evidence" value="ECO:0007669"/>
    <property type="project" value="UniProtKB-KW"/>
</dbReference>
<evidence type="ECO:0000256" key="1">
    <source>
        <dbReference type="ARBA" id="ARBA00006139"/>
    </source>
</evidence>
<dbReference type="GO" id="GO:0004190">
    <property type="term" value="F:aspartic-type endopeptidase activity"/>
    <property type="evidence" value="ECO:0007669"/>
    <property type="project" value="UniProtKB-UniRule"/>
</dbReference>
<keyword evidence="2 9" id="KW-1003">Cell membrane</keyword>
<dbReference type="AlphaFoldDB" id="A0A5D4FWK2"/>
<keyword evidence="7 9" id="KW-1133">Transmembrane helix</keyword>
<evidence type="ECO:0000256" key="3">
    <source>
        <dbReference type="ARBA" id="ARBA00022670"/>
    </source>
</evidence>
<evidence type="ECO:0000256" key="7">
    <source>
        <dbReference type="ARBA" id="ARBA00022989"/>
    </source>
</evidence>
<proteinExistence type="inferred from homology"/>
<dbReference type="EC" id="3.4.23.36" evidence="9"/>
<accession>A0A5D4FWK2</accession>
<dbReference type="GO" id="GO:0005886">
    <property type="term" value="C:plasma membrane"/>
    <property type="evidence" value="ECO:0007669"/>
    <property type="project" value="UniProtKB-SubCell"/>
</dbReference>
<comment type="similarity">
    <text evidence="1 9 10">Belongs to the peptidase A8 family.</text>
</comment>
<sequence>MKQQSNRGTVTAVALATLAVVVIIDQLSKWLAVTTLPPREAVPVLGDWFRFLLVRNPGAAFSMGTDATIVLAFVQLIAVGVAVFLAFRARTGLGALTIGLIGGGAAGNLIDRIFREPGGMHGHVVDFFSFWNFAIFNVADIAITVGVVLYLTIVFIVEPRAERKAQE</sequence>
<dbReference type="PANTHER" id="PTHR33695:SF1">
    <property type="entry name" value="LIPOPROTEIN SIGNAL PEPTIDASE"/>
    <property type="match status" value="1"/>
</dbReference>
<keyword evidence="8 9" id="KW-0472">Membrane</keyword>
<feature type="transmembrane region" description="Helical" evidence="9">
    <location>
        <begin position="12"/>
        <end position="32"/>
    </location>
</feature>
<gene>
    <name evidence="9 11" type="primary">lspA</name>
    <name evidence="11" type="ORF">FYJ87_04760</name>
</gene>
<evidence type="ECO:0000256" key="6">
    <source>
        <dbReference type="ARBA" id="ARBA00022801"/>
    </source>
</evidence>
<dbReference type="RefSeq" id="WP_148812053.1">
    <property type="nucleotide sequence ID" value="NZ_VSZI01000001.1"/>
</dbReference>
<keyword evidence="4 9" id="KW-0812">Transmembrane</keyword>
<comment type="caution">
    <text evidence="11">The sequence shown here is derived from an EMBL/GenBank/DDBJ whole genome shotgun (WGS) entry which is preliminary data.</text>
</comment>
<comment type="function">
    <text evidence="9">This protein specifically catalyzes the removal of signal peptides from prolipoproteins.</text>
</comment>
<evidence type="ECO:0000256" key="2">
    <source>
        <dbReference type="ARBA" id="ARBA00022475"/>
    </source>
</evidence>
<evidence type="ECO:0000256" key="9">
    <source>
        <dbReference type="HAMAP-Rule" id="MF_00161"/>
    </source>
</evidence>
<dbReference type="InterPro" id="IPR001872">
    <property type="entry name" value="Peptidase_A8"/>
</dbReference>
<evidence type="ECO:0000256" key="4">
    <source>
        <dbReference type="ARBA" id="ARBA00022692"/>
    </source>
</evidence>
<dbReference type="UniPathway" id="UPA00665"/>
<evidence type="ECO:0000313" key="12">
    <source>
        <dbReference type="Proteomes" id="UP000324726"/>
    </source>
</evidence>
<keyword evidence="5 9" id="KW-0064">Aspartyl protease</keyword>
<reference evidence="11 12" key="1">
    <citation type="submission" date="2019-08" db="EMBL/GenBank/DDBJ databases">
        <title>Draft genome of C. urealyticum strain VH4248.</title>
        <authorList>
            <person name="Navas J."/>
        </authorList>
    </citation>
    <scope>NUCLEOTIDE SEQUENCE [LARGE SCALE GENOMIC DNA]</scope>
    <source>
        <strain evidence="11 12">VH4248</strain>
    </source>
</reference>
<dbReference type="NCBIfam" id="TIGR00077">
    <property type="entry name" value="lspA"/>
    <property type="match status" value="1"/>
</dbReference>
<comment type="catalytic activity">
    <reaction evidence="9">
        <text>Release of signal peptides from bacterial membrane prolipoproteins. Hydrolyzes -Xaa-Yaa-Zaa-|-(S,diacylglyceryl)Cys-, in which Xaa is hydrophobic (preferably Leu), and Yaa (Ala or Ser) and Zaa (Gly or Ala) have small, neutral side chains.</text>
        <dbReference type="EC" id="3.4.23.36"/>
    </reaction>
</comment>
<dbReference type="Pfam" id="PF01252">
    <property type="entry name" value="Peptidase_A8"/>
    <property type="match status" value="1"/>
</dbReference>